<protein>
    <recommendedName>
        <fullName evidence="7">JmjC domain-containing protein</fullName>
    </recommendedName>
</protein>
<feature type="compositionally biased region" description="Basic and acidic residues" evidence="6">
    <location>
        <begin position="1006"/>
        <end position="1018"/>
    </location>
</feature>
<dbReference type="GO" id="GO:0003712">
    <property type="term" value="F:transcription coregulator activity"/>
    <property type="evidence" value="ECO:0007669"/>
    <property type="project" value="TreeGrafter"/>
</dbReference>
<evidence type="ECO:0000256" key="4">
    <source>
        <dbReference type="ARBA" id="ARBA00023163"/>
    </source>
</evidence>
<feature type="region of interest" description="Disordered" evidence="6">
    <location>
        <begin position="1855"/>
        <end position="1876"/>
    </location>
</feature>
<name>A0A250XE21_9CHLO</name>
<dbReference type="SMART" id="SM00558">
    <property type="entry name" value="JmjC"/>
    <property type="match status" value="1"/>
</dbReference>
<feature type="domain" description="JmjC" evidence="7">
    <location>
        <begin position="1326"/>
        <end position="1563"/>
    </location>
</feature>
<dbReference type="Pfam" id="PF02373">
    <property type="entry name" value="JmjC"/>
    <property type="match status" value="1"/>
</dbReference>
<feature type="region of interest" description="Disordered" evidence="6">
    <location>
        <begin position="1695"/>
        <end position="1800"/>
    </location>
</feature>
<keyword evidence="5" id="KW-0539">Nucleus</keyword>
<keyword evidence="3" id="KW-0805">Transcription regulation</keyword>
<feature type="region of interest" description="Disordered" evidence="6">
    <location>
        <begin position="2008"/>
        <end position="2032"/>
    </location>
</feature>
<proteinExistence type="predicted"/>
<evidence type="ECO:0000313" key="8">
    <source>
        <dbReference type="EMBL" id="GAX81301.1"/>
    </source>
</evidence>
<evidence type="ECO:0000313" key="9">
    <source>
        <dbReference type="Proteomes" id="UP000232323"/>
    </source>
</evidence>
<dbReference type="Pfam" id="PF10497">
    <property type="entry name" value="zf-4CXXC_R1"/>
    <property type="match status" value="1"/>
</dbReference>
<accession>A0A250XE21</accession>
<feature type="compositionally biased region" description="Acidic residues" evidence="6">
    <location>
        <begin position="1703"/>
        <end position="1712"/>
    </location>
</feature>
<comment type="subcellular location">
    <subcellularLocation>
        <location evidence="1">Nucleus</location>
    </subcellularLocation>
</comment>
<dbReference type="PROSITE" id="PS51184">
    <property type="entry name" value="JMJC"/>
    <property type="match status" value="1"/>
</dbReference>
<feature type="region of interest" description="Disordered" evidence="6">
    <location>
        <begin position="289"/>
        <end position="317"/>
    </location>
</feature>
<keyword evidence="4" id="KW-0804">Transcription</keyword>
<dbReference type="Gene3D" id="2.60.120.650">
    <property type="entry name" value="Cupin"/>
    <property type="match status" value="1"/>
</dbReference>
<feature type="compositionally biased region" description="Basic and acidic residues" evidence="6">
    <location>
        <begin position="1713"/>
        <end position="1742"/>
    </location>
</feature>
<dbReference type="STRING" id="1157962.A0A250XE21"/>
<feature type="compositionally biased region" description="Basic and acidic residues" evidence="6">
    <location>
        <begin position="1749"/>
        <end position="1763"/>
    </location>
</feature>
<dbReference type="SUPFAM" id="SSF51197">
    <property type="entry name" value="Clavaminate synthase-like"/>
    <property type="match status" value="1"/>
</dbReference>
<dbReference type="GO" id="GO:0046872">
    <property type="term" value="F:metal ion binding"/>
    <property type="evidence" value="ECO:0007669"/>
    <property type="project" value="UniProtKB-KW"/>
</dbReference>
<dbReference type="PANTHER" id="PTHR12549">
    <property type="entry name" value="JMJC DOMAIN-CONTAINING HISTONE DEMETHYLATION PROTEIN"/>
    <property type="match status" value="1"/>
</dbReference>
<reference evidence="8 9" key="1">
    <citation type="submission" date="2017-08" db="EMBL/GenBank/DDBJ databases">
        <title>Acidophilic green algal genome provides insights into adaptation to an acidic environment.</title>
        <authorList>
            <person name="Hirooka S."/>
            <person name="Hirose Y."/>
            <person name="Kanesaki Y."/>
            <person name="Higuchi S."/>
            <person name="Fujiwara T."/>
            <person name="Onuma R."/>
            <person name="Era A."/>
            <person name="Ohbayashi R."/>
            <person name="Uzuka A."/>
            <person name="Nozaki H."/>
            <person name="Yoshikawa H."/>
            <person name="Miyagishima S.Y."/>
        </authorList>
    </citation>
    <scope>NUCLEOTIDE SEQUENCE [LARGE SCALE GENOMIC DNA]</scope>
    <source>
        <strain evidence="8 9">NIES-2499</strain>
    </source>
</reference>
<dbReference type="Proteomes" id="UP000232323">
    <property type="component" value="Unassembled WGS sequence"/>
</dbReference>
<feature type="compositionally biased region" description="Basic and acidic residues" evidence="6">
    <location>
        <begin position="565"/>
        <end position="574"/>
    </location>
</feature>
<gene>
    <name evidence="8" type="ORF">CEUSTIGMA_g8732.t1</name>
</gene>
<feature type="compositionally biased region" description="Gly residues" evidence="6">
    <location>
        <begin position="295"/>
        <end position="307"/>
    </location>
</feature>
<dbReference type="OrthoDB" id="1667110at2759"/>
<evidence type="ECO:0000256" key="3">
    <source>
        <dbReference type="ARBA" id="ARBA00023015"/>
    </source>
</evidence>
<dbReference type="GO" id="GO:0006357">
    <property type="term" value="P:regulation of transcription by RNA polymerase II"/>
    <property type="evidence" value="ECO:0007669"/>
    <property type="project" value="TreeGrafter"/>
</dbReference>
<evidence type="ECO:0000259" key="7">
    <source>
        <dbReference type="PROSITE" id="PS51184"/>
    </source>
</evidence>
<organism evidence="8 9">
    <name type="scientific">Chlamydomonas eustigma</name>
    <dbReference type="NCBI Taxonomy" id="1157962"/>
    <lineage>
        <taxon>Eukaryota</taxon>
        <taxon>Viridiplantae</taxon>
        <taxon>Chlorophyta</taxon>
        <taxon>core chlorophytes</taxon>
        <taxon>Chlorophyceae</taxon>
        <taxon>CS clade</taxon>
        <taxon>Chlamydomonadales</taxon>
        <taxon>Chlamydomonadaceae</taxon>
        <taxon>Chlamydomonas</taxon>
    </lineage>
</organism>
<evidence type="ECO:0000256" key="2">
    <source>
        <dbReference type="ARBA" id="ARBA00022723"/>
    </source>
</evidence>
<dbReference type="PANTHER" id="PTHR12549:SF38">
    <property type="entry name" value="JMJC DOMAIN-CONTAINING HISTONE DEMETHYLASE 2, ISOFORM A"/>
    <property type="match status" value="1"/>
</dbReference>
<sequence length="2151" mass="234970">MTSHKHGAQQGLHTNTIRPEPSPWGLLYLGVGEEYKGPTTWGHHLKRRLYSDGFCRNRVTANCHLCNKQHIRFSTTKEHDSRLSFGMIGLDLSTSTGQEQAPDSMPDATNPCSQSFCMRCVQKILPELDYYSASHPCLKCRGKCPCKKCKQPHVGSEDKCKSLRSLRSDSRISRQEPVTSIARPVPESRSGLDGPCLQHQHINPEACNNVELGDTTPHFNEEHLASVQDLEHNIGEASSARQDVEVDNPACCLVKGNGSAGHQGDPQTEHEESEVPKLGMNIMVATVPQPVSLSGGRGRGRGTGRNSGGKLSQEEDHALECGKDTCAVGTSTGSMPDALQQHGLPQTDIIVAPANEFIPTKSITPELPTCLNHLALHKKETVSVKGSQQPVALEMIRCTSNQHSGRVTRSRGSTGGTVGGTGQQEVVDSAAALTCTDSGAPVVPLAVSAVPDSASAVVTEEAVTKVAPEADTAAVVAPREAVTVELQARKRGRPCKAVAATTADSGRPCKAVAATTADSGRPCKAVAATTADSSGVPIIGKPPVTRKLPMTRKPPPHAVPAKNTEPSEVHEPLKKRGKGMQTASSEDAVLDHPASSTPALLNPQPAGLVSSTVEPKPKLPSWERLYTEEGHKWHGVKTLGAQVQRNFLYSDCNGQQKVTKACHFCQNQHIYVPCGTDVETVCMPLDLDGLQPLCSKSYCTKCIDNHFPHLLYVEAYKACPSCRTICSCRVCMRKQAARAVGPVYSDATKKLLSQHALRHLSTIICDLLEMEDWASVQLGYSCLEEVPWQDLHKERVLCDKCATSIANFHVSCPACGWDVCVKCLQESWTTSQQSQLHIEDEAASTIQSCGREESCHSQTWPCCLNPSCLNPSCDSSPLATTEDTWPLKAKRFFHIGSIKALRKVCEWSRGLKSVPLEKDGPLPPVQEVQGGQGIGVDMNQGKQEVPSARETGARVCDSSQQSADKLLLEAPNQLAALSASLSMLLKEDCEQMEQPTSGVVKKKKKAVEPQPKDSENPKRGRNITSSQLPGSSLGKLDGEAKTSLLGVPVVLEPQVAGIGGLQQWPAPSGQELMQAEAAGTLPERDEHIWAWDKYWVRAQDVRLASWAIQKGSTHNGEAAGIESQGTQNLVGVHQPSKADRIGNDADLSPCTFTPNAVDVRAVPPRAVCLPTHSLSSQLLFCPHANSLKPSSPDFQLYLLIFMEQWEGRRPVIVRGCHGVMRWTPEVMMRACRDLKDSSADSKTLQVLHCNGRAIEEMRQSTFFQKFVSQQEEAYTREIRMEGHDDVEEQPMLKVKDWPQDDHFSLRLVRHNQDFLEMLPLPFYTLPKDSPLNLASMMPSWSNATDLGPKTYVAFGRAHEHEDQEGDSVTKLHQDMSDAVNINVHVQYAVKEEPPVCRFGLEPAVRGSDYGRAGAVWEIWRVEDSELVRMYLREHLAEFKNRGERLHEGNVHDVVFDHCCMVSSRHQERMARGDWTISASSLREQLHDTTSGSQLLSCSEQRSFPAVARPVLPWHFEQHQDEAVFIPGGCLHQVRNLRGCIKVAVDFVSPECLTQCQIMSERLRRCPQDSEEPPYERAYQDKLQANMIIMAAAVEHAVTVQPELRSVLKMGETLMSSISRRPWQGVKQAGAIELNKKVQDVDIQRAAVMFGQDEDVVMQEATANGHVACEEHTEEQDRLAVKKRLNKRTCSERRKYRMIRQDSDDGGAGDDAEMERPRPSLAHPKAESTRPQRDRRPPHRYDSMDMDLPNLKDSEVVLEKHGASKDLTAPSVATGRGIRRNSDNGSHDVASLSHQRLPPESGDAQVLPVQTEATAPEPLTMNGQQVVTDVGSTTAEHCVLSGTSIVAASDVEALARGEGDTSNAHAESTKEERMPSAIADVDDAFDSSRKPLELSATELCMSCVDRPLLKPVVPHLSGTTKELLTFSSNLDVAMGSVTEMVLPRDHTSMGSVTESVLPPVHTSMGSVTETVLPRDHTSMGSVTETVLPPNHTSLESVTEIRDHTSMGSVTETHLPRDHTSMGSVTETVLPPVHTGMGSVTEMVLPRDHTSMGSVTEIRDHTSMGSVTETHLPRDHTGMGSVTETGLPWGHTSMGSVTETHLPRDHTSMGSVTETVLPPVHTGMGSVTEMVLPRDHGGSESGQLLARPPVHLD</sequence>
<comment type="caution">
    <text evidence="8">The sequence shown here is derived from an EMBL/GenBank/DDBJ whole genome shotgun (WGS) entry which is preliminary data.</text>
</comment>
<keyword evidence="9" id="KW-1185">Reference proteome</keyword>
<dbReference type="EMBL" id="BEGY01000063">
    <property type="protein sequence ID" value="GAX81301.1"/>
    <property type="molecule type" value="Genomic_DNA"/>
</dbReference>
<dbReference type="GO" id="GO:0000785">
    <property type="term" value="C:chromatin"/>
    <property type="evidence" value="ECO:0007669"/>
    <property type="project" value="TreeGrafter"/>
</dbReference>
<keyword evidence="2" id="KW-0479">Metal-binding</keyword>
<feature type="region of interest" description="Disordered" evidence="6">
    <location>
        <begin position="402"/>
        <end position="421"/>
    </location>
</feature>
<dbReference type="GO" id="GO:0032454">
    <property type="term" value="F:histone H3K9 demethylase activity"/>
    <property type="evidence" value="ECO:0007669"/>
    <property type="project" value="InterPro"/>
</dbReference>
<feature type="region of interest" description="Disordered" evidence="6">
    <location>
        <begin position="994"/>
        <end position="1037"/>
    </location>
</feature>
<dbReference type="InterPro" id="IPR045109">
    <property type="entry name" value="LSDs-like"/>
</dbReference>
<feature type="region of interest" description="Disordered" evidence="6">
    <location>
        <begin position="537"/>
        <end position="615"/>
    </location>
</feature>
<dbReference type="GO" id="GO:0031490">
    <property type="term" value="F:chromatin DNA binding"/>
    <property type="evidence" value="ECO:0007669"/>
    <property type="project" value="TreeGrafter"/>
</dbReference>
<evidence type="ECO:0000256" key="1">
    <source>
        <dbReference type="ARBA" id="ARBA00004123"/>
    </source>
</evidence>
<evidence type="ECO:0000256" key="5">
    <source>
        <dbReference type="ARBA" id="ARBA00023242"/>
    </source>
</evidence>
<dbReference type="InterPro" id="IPR003347">
    <property type="entry name" value="JmjC_dom"/>
</dbReference>
<evidence type="ECO:0000256" key="6">
    <source>
        <dbReference type="SAM" id="MobiDB-lite"/>
    </source>
</evidence>
<dbReference type="InterPro" id="IPR018866">
    <property type="entry name" value="Znf-4CXXC_R1"/>
</dbReference>
<dbReference type="GO" id="GO:0000118">
    <property type="term" value="C:histone deacetylase complex"/>
    <property type="evidence" value="ECO:0007669"/>
    <property type="project" value="TreeGrafter"/>
</dbReference>
<feature type="region of interest" description="Disordered" evidence="6">
    <location>
        <begin position="2131"/>
        <end position="2151"/>
    </location>
</feature>